<sequence>MFASGQGVWDAVCPDIAKISKLLGPSLIVGMADNKKAMQAAELHALHQWVRHSSKTSTLCVESLLVPLPEGLWKAVGQAE</sequence>
<keyword evidence="2" id="KW-1185">Reference proteome</keyword>
<dbReference type="Proteomes" id="UP001163321">
    <property type="component" value="Chromosome 6"/>
</dbReference>
<gene>
    <name evidence="1" type="ORF">PsorP6_010599</name>
</gene>
<reference evidence="1 2" key="1">
    <citation type="journal article" date="2022" name="bioRxiv">
        <title>The genome of the oomycete Peronosclerospora sorghi, a cosmopolitan pathogen of maize and sorghum, is inflated with dispersed pseudogenes.</title>
        <authorList>
            <person name="Fletcher K."/>
            <person name="Martin F."/>
            <person name="Isakeit T."/>
            <person name="Cavanaugh K."/>
            <person name="Magill C."/>
            <person name="Michelmore R."/>
        </authorList>
    </citation>
    <scope>NUCLEOTIDE SEQUENCE [LARGE SCALE GENOMIC DNA]</scope>
    <source>
        <strain evidence="1">P6</strain>
    </source>
</reference>
<accession>A0ACC0VWC1</accession>
<evidence type="ECO:0000313" key="2">
    <source>
        <dbReference type="Proteomes" id="UP001163321"/>
    </source>
</evidence>
<name>A0ACC0VWC1_9STRA</name>
<comment type="caution">
    <text evidence="1">The sequence shown here is derived from an EMBL/GenBank/DDBJ whole genome shotgun (WGS) entry which is preliminary data.</text>
</comment>
<dbReference type="EMBL" id="CM047585">
    <property type="protein sequence ID" value="KAI9910406.1"/>
    <property type="molecule type" value="Genomic_DNA"/>
</dbReference>
<evidence type="ECO:0000313" key="1">
    <source>
        <dbReference type="EMBL" id="KAI9910406.1"/>
    </source>
</evidence>
<organism evidence="1 2">
    <name type="scientific">Peronosclerospora sorghi</name>
    <dbReference type="NCBI Taxonomy" id="230839"/>
    <lineage>
        <taxon>Eukaryota</taxon>
        <taxon>Sar</taxon>
        <taxon>Stramenopiles</taxon>
        <taxon>Oomycota</taxon>
        <taxon>Peronosporomycetes</taxon>
        <taxon>Peronosporales</taxon>
        <taxon>Peronosporaceae</taxon>
        <taxon>Peronosclerospora</taxon>
    </lineage>
</organism>
<proteinExistence type="predicted"/>
<protein>
    <submittedName>
        <fullName evidence="1">Uncharacterized protein</fullName>
    </submittedName>
</protein>